<dbReference type="PRINTS" id="PR00080">
    <property type="entry name" value="SDRFAMILY"/>
</dbReference>
<accession>A0ABN5Y3Y3</accession>
<dbReference type="InterPro" id="IPR020904">
    <property type="entry name" value="Sc_DH/Rdtase_CS"/>
</dbReference>
<dbReference type="Gene3D" id="3.40.50.720">
    <property type="entry name" value="NAD(P)-binding Rossmann-like Domain"/>
    <property type="match status" value="1"/>
</dbReference>
<dbReference type="InterPro" id="IPR002347">
    <property type="entry name" value="SDR_fam"/>
</dbReference>
<evidence type="ECO:0000256" key="4">
    <source>
        <dbReference type="RuleBase" id="RU000363"/>
    </source>
</evidence>
<evidence type="ECO:0000313" key="6">
    <source>
        <dbReference type="Proteomes" id="UP000465622"/>
    </source>
</evidence>
<dbReference type="PANTHER" id="PTHR24321">
    <property type="entry name" value="DEHYDROGENASES, SHORT CHAIN"/>
    <property type="match status" value="1"/>
</dbReference>
<dbReference type="NCBIfam" id="TIGR03971">
    <property type="entry name" value="SDR_subfam_1"/>
    <property type="match status" value="1"/>
</dbReference>
<dbReference type="InterPro" id="IPR023985">
    <property type="entry name" value="SDR_subfam_1"/>
</dbReference>
<gene>
    <name evidence="5" type="ORF">MMAGJ_22050</name>
</gene>
<keyword evidence="2" id="KW-0560">Oxidoreductase</keyword>
<comment type="similarity">
    <text evidence="1 4">Belongs to the short-chain dehydrogenases/reductases (SDR) family.</text>
</comment>
<dbReference type="CDD" id="cd05233">
    <property type="entry name" value="SDR_c"/>
    <property type="match status" value="1"/>
</dbReference>
<dbReference type="SUPFAM" id="SSF51735">
    <property type="entry name" value="NAD(P)-binding Rossmann-fold domains"/>
    <property type="match status" value="1"/>
</dbReference>
<reference evidence="5 6" key="1">
    <citation type="journal article" date="2019" name="Emerg. Microbes Infect.">
        <title>Comprehensive subspecies identification of 175 nontuberculous mycobacteria species based on 7547 genomic profiles.</title>
        <authorList>
            <person name="Matsumoto Y."/>
            <person name="Kinjo T."/>
            <person name="Motooka D."/>
            <person name="Nabeya D."/>
            <person name="Jung N."/>
            <person name="Uechi K."/>
            <person name="Horii T."/>
            <person name="Iida T."/>
            <person name="Fujita J."/>
            <person name="Nakamura S."/>
        </authorList>
    </citation>
    <scope>NUCLEOTIDE SEQUENCE [LARGE SCALE GENOMIC DNA]</scope>
    <source>
        <strain evidence="5 6">JCM 12375</strain>
    </source>
</reference>
<sequence length="301" mass="32696">MASRTVGLANVVIRFTNPIEEELAMGKLDGKVAFITGIARGQGRSHALTLAREGADIIGLDLCAKPSTTAYPGTTEDDLQETIRLVKEAGRQIVAEVADTRDFEQVKTVFDHGIEQFGRVDIVIPNAGICSGAKTWEISPQDWREMVDINLNGVFHTVKAAIPTMIAQNEGGSIVFIGSTEAIKGAENISSYAAAKHGVTGLMTSLARELGRYRIRVNSVNPTCVDTHMINNDFVYGLFRPDLDKPTRDDVIDTFSGTHILPVPWIQPQDVSNAILYLVTEPGRYITATPLVIDAGFIVKS</sequence>
<evidence type="ECO:0000256" key="2">
    <source>
        <dbReference type="ARBA" id="ARBA00023002"/>
    </source>
</evidence>
<keyword evidence="3" id="KW-0520">NAD</keyword>
<dbReference type="EMBL" id="AP022567">
    <property type="protein sequence ID" value="BBX32923.1"/>
    <property type="molecule type" value="Genomic_DNA"/>
</dbReference>
<protein>
    <submittedName>
        <fullName evidence="5">Oxidoreductase</fullName>
    </submittedName>
</protein>
<dbReference type="Pfam" id="PF00106">
    <property type="entry name" value="adh_short"/>
    <property type="match status" value="1"/>
</dbReference>
<evidence type="ECO:0000256" key="1">
    <source>
        <dbReference type="ARBA" id="ARBA00006484"/>
    </source>
</evidence>
<dbReference type="PANTHER" id="PTHR24321:SF8">
    <property type="entry name" value="ESTRADIOL 17-BETA-DEHYDROGENASE 8-RELATED"/>
    <property type="match status" value="1"/>
</dbReference>
<dbReference type="PROSITE" id="PS00061">
    <property type="entry name" value="ADH_SHORT"/>
    <property type="match status" value="1"/>
</dbReference>
<dbReference type="NCBIfam" id="NF009467">
    <property type="entry name" value="PRK12826.1-3"/>
    <property type="match status" value="1"/>
</dbReference>
<proteinExistence type="inferred from homology"/>
<keyword evidence="6" id="KW-1185">Reference proteome</keyword>
<evidence type="ECO:0000256" key="3">
    <source>
        <dbReference type="ARBA" id="ARBA00023027"/>
    </source>
</evidence>
<evidence type="ECO:0000313" key="5">
    <source>
        <dbReference type="EMBL" id="BBX32923.1"/>
    </source>
</evidence>
<dbReference type="InterPro" id="IPR036291">
    <property type="entry name" value="NAD(P)-bd_dom_sf"/>
</dbReference>
<name>A0ABN5Y3Y3_MYCME</name>
<dbReference type="PRINTS" id="PR00081">
    <property type="entry name" value="GDHRDH"/>
</dbReference>
<dbReference type="Proteomes" id="UP000465622">
    <property type="component" value="Chromosome"/>
</dbReference>
<organism evidence="5 6">
    <name type="scientific">Mycolicibacterium mageritense</name>
    <name type="common">Mycobacterium mageritense</name>
    <dbReference type="NCBI Taxonomy" id="53462"/>
    <lineage>
        <taxon>Bacteria</taxon>
        <taxon>Bacillati</taxon>
        <taxon>Actinomycetota</taxon>
        <taxon>Actinomycetes</taxon>
        <taxon>Mycobacteriales</taxon>
        <taxon>Mycobacteriaceae</taxon>
        <taxon>Mycolicibacterium</taxon>
    </lineage>
</organism>